<feature type="region of interest" description="Disordered" evidence="1">
    <location>
        <begin position="195"/>
        <end position="216"/>
    </location>
</feature>
<dbReference type="SUPFAM" id="SSF69340">
    <property type="entry name" value="C-terminal domain of adenylylcyclase associated protein"/>
    <property type="match status" value="1"/>
</dbReference>
<dbReference type="InterPro" id="IPR036223">
    <property type="entry name" value="CAP_C_sf"/>
</dbReference>
<dbReference type="Pfam" id="PF08603">
    <property type="entry name" value="CAP_C"/>
    <property type="match status" value="1"/>
</dbReference>
<evidence type="ECO:0000256" key="1">
    <source>
        <dbReference type="SAM" id="MobiDB-lite"/>
    </source>
</evidence>
<feature type="domain" description="C-CAP/cofactor C-like" evidence="2">
    <location>
        <begin position="6"/>
        <end position="129"/>
    </location>
</feature>
<name>A0A9P6M7E3_9FUNG</name>
<proteinExistence type="predicted"/>
<dbReference type="GO" id="GO:0003779">
    <property type="term" value="F:actin binding"/>
    <property type="evidence" value="ECO:0007669"/>
    <property type="project" value="InterPro"/>
</dbReference>
<sequence>MIHGLPAFRANAKENATHLIQNSKDVVNQEINVEAHKAVYLVNCENCTYTVKGKLVKLTVENCRNVVLKVEDKILTGTVDLFKSTNVSLHFERSVSMFSLENNQSIDIRLPDAEHFGYMIWAGVEDLKLRLGDDVHVLSYSELQSRNPGLRPETDQFKTSVVDGSIMTEAMIRLDGGFPATRTEEANHRQVERFKDEVLRGGHGGEEDEENTEGAA</sequence>
<protein>
    <recommendedName>
        <fullName evidence="2">C-CAP/cofactor C-like domain-containing protein</fullName>
    </recommendedName>
</protein>
<dbReference type="InterPro" id="IPR013912">
    <property type="entry name" value="Adenylate_cyclase-assoc_CAP_C"/>
</dbReference>
<gene>
    <name evidence="3" type="ORF">BGZ65_009141</name>
</gene>
<dbReference type="InterPro" id="IPR016098">
    <property type="entry name" value="CAP/MinC_C"/>
</dbReference>
<dbReference type="Proteomes" id="UP000749646">
    <property type="component" value="Unassembled WGS sequence"/>
</dbReference>
<dbReference type="InterPro" id="IPR017901">
    <property type="entry name" value="C-CAP_CF_C-like"/>
</dbReference>
<dbReference type="GO" id="GO:0007010">
    <property type="term" value="P:cytoskeleton organization"/>
    <property type="evidence" value="ECO:0007669"/>
    <property type="project" value="InterPro"/>
</dbReference>
<accession>A0A9P6M7E3</accession>
<dbReference type="PROSITE" id="PS51329">
    <property type="entry name" value="C_CAP_COFACTOR_C"/>
    <property type="match status" value="1"/>
</dbReference>
<comment type="caution">
    <text evidence="3">The sequence shown here is derived from an EMBL/GenBank/DDBJ whole genome shotgun (WGS) entry which is preliminary data.</text>
</comment>
<reference evidence="3" key="1">
    <citation type="journal article" date="2020" name="Fungal Divers.">
        <title>Resolving the Mortierellaceae phylogeny through synthesis of multi-gene phylogenetics and phylogenomics.</title>
        <authorList>
            <person name="Vandepol N."/>
            <person name="Liber J."/>
            <person name="Desiro A."/>
            <person name="Na H."/>
            <person name="Kennedy M."/>
            <person name="Barry K."/>
            <person name="Grigoriev I.V."/>
            <person name="Miller A.N."/>
            <person name="O'Donnell K."/>
            <person name="Stajich J.E."/>
            <person name="Bonito G."/>
        </authorList>
    </citation>
    <scope>NUCLEOTIDE SEQUENCE</scope>
    <source>
        <strain evidence="3">MES-2147</strain>
    </source>
</reference>
<dbReference type="OrthoDB" id="2522835at2759"/>
<dbReference type="Gene3D" id="2.160.20.70">
    <property type="match status" value="1"/>
</dbReference>
<evidence type="ECO:0000313" key="3">
    <source>
        <dbReference type="EMBL" id="KAF9973655.1"/>
    </source>
</evidence>
<evidence type="ECO:0000313" key="4">
    <source>
        <dbReference type="Proteomes" id="UP000749646"/>
    </source>
</evidence>
<keyword evidence="4" id="KW-1185">Reference proteome</keyword>
<feature type="compositionally biased region" description="Acidic residues" evidence="1">
    <location>
        <begin position="206"/>
        <end position="216"/>
    </location>
</feature>
<feature type="compositionally biased region" description="Basic and acidic residues" evidence="1">
    <location>
        <begin position="195"/>
        <end position="205"/>
    </location>
</feature>
<evidence type="ECO:0000259" key="2">
    <source>
        <dbReference type="PROSITE" id="PS51329"/>
    </source>
</evidence>
<dbReference type="AlphaFoldDB" id="A0A9P6M7E3"/>
<dbReference type="EMBL" id="JAAAHW010004519">
    <property type="protein sequence ID" value="KAF9973655.1"/>
    <property type="molecule type" value="Genomic_DNA"/>
</dbReference>
<organism evidence="3 4">
    <name type="scientific">Modicella reniformis</name>
    <dbReference type="NCBI Taxonomy" id="1440133"/>
    <lineage>
        <taxon>Eukaryota</taxon>
        <taxon>Fungi</taxon>
        <taxon>Fungi incertae sedis</taxon>
        <taxon>Mucoromycota</taxon>
        <taxon>Mortierellomycotina</taxon>
        <taxon>Mortierellomycetes</taxon>
        <taxon>Mortierellales</taxon>
        <taxon>Mortierellaceae</taxon>
        <taxon>Modicella</taxon>
    </lineage>
</organism>